<evidence type="ECO:0000313" key="6">
    <source>
        <dbReference type="EMBL" id="PWL03386.1"/>
    </source>
</evidence>
<dbReference type="EMBL" id="QGHD01000006">
    <property type="protein sequence ID" value="PWL03386.1"/>
    <property type="molecule type" value="Genomic_DNA"/>
</dbReference>
<dbReference type="HAMAP" id="MF_00902">
    <property type="entry name" value="TatC"/>
    <property type="match status" value="1"/>
</dbReference>
<dbReference type="NCBIfam" id="TIGR00945">
    <property type="entry name" value="tatC"/>
    <property type="match status" value="1"/>
</dbReference>
<gene>
    <name evidence="5" type="primary">tatC</name>
    <name evidence="6" type="ORF">B0H50_10644</name>
</gene>
<feature type="transmembrane region" description="Helical" evidence="5">
    <location>
        <begin position="67"/>
        <end position="93"/>
    </location>
</feature>
<comment type="subunit">
    <text evidence="5">Forms a complex with TatA.</text>
</comment>
<comment type="caution">
    <text evidence="6">The sequence shown here is derived from an EMBL/GenBank/DDBJ whole genome shotgun (WGS) entry which is preliminary data.</text>
</comment>
<dbReference type="InterPro" id="IPR002033">
    <property type="entry name" value="TatC"/>
</dbReference>
<keyword evidence="5" id="KW-0813">Transport</keyword>
<evidence type="ECO:0000313" key="7">
    <source>
        <dbReference type="Proteomes" id="UP000245523"/>
    </source>
</evidence>
<dbReference type="PRINTS" id="PR01840">
    <property type="entry name" value="TATCFAMILY"/>
</dbReference>
<name>A0ABX5LLU5_9BACT</name>
<feature type="transmembrane region" description="Helical" evidence="5">
    <location>
        <begin position="21"/>
        <end position="47"/>
    </location>
</feature>
<feature type="transmembrane region" description="Helical" evidence="5">
    <location>
        <begin position="155"/>
        <end position="177"/>
    </location>
</feature>
<accession>A0ABX5LLU5</accession>
<keyword evidence="3 5" id="KW-1133">Transmembrane helix</keyword>
<reference evidence="6 7" key="1">
    <citation type="submission" date="2018-05" db="EMBL/GenBank/DDBJ databases">
        <title>Animal gut microbial communities from fecal samples from Wisconsin, USA.</title>
        <authorList>
            <person name="Neumann A."/>
        </authorList>
    </citation>
    <scope>NUCLEOTIDE SEQUENCE [LARGE SCALE GENOMIC DNA]</scope>
    <source>
        <strain evidence="6 7">UWS4</strain>
    </source>
</reference>
<evidence type="ECO:0000256" key="5">
    <source>
        <dbReference type="HAMAP-Rule" id="MF_00902"/>
    </source>
</evidence>
<organism evidence="6 7">
    <name type="scientific">Hallerella porci</name>
    <dbReference type="NCBI Taxonomy" id="1945871"/>
    <lineage>
        <taxon>Bacteria</taxon>
        <taxon>Pseudomonadati</taxon>
        <taxon>Fibrobacterota</taxon>
        <taxon>Fibrobacteria</taxon>
        <taxon>Fibrobacterales</taxon>
        <taxon>Fibrobacteraceae</taxon>
        <taxon>Hallerella</taxon>
    </lineage>
</organism>
<evidence type="ECO:0000256" key="1">
    <source>
        <dbReference type="ARBA" id="ARBA00004141"/>
    </source>
</evidence>
<comment type="function">
    <text evidence="5">Part of the twin-arginine translocation (Tat) system that transports large folded proteins containing a characteristic twin-arginine motif in their signal peptide across membranes.</text>
</comment>
<dbReference type="PANTHER" id="PTHR30371">
    <property type="entry name" value="SEC-INDEPENDENT PROTEIN TRANSLOCASE PROTEIN TATC"/>
    <property type="match status" value="1"/>
</dbReference>
<proteinExistence type="inferred from homology"/>
<feature type="transmembrane region" description="Helical" evidence="5">
    <location>
        <begin position="189"/>
        <end position="207"/>
    </location>
</feature>
<sequence length="238" mass="27403">MKKIEKSEMTISEHLQELRTRLFICTISFAIVAVFAFYAFDFFWPFILLPLKNSSAVNLVNLSPAEGISVSLLVASLIAILLTSPIFLYHLYAFCAPAVQNNRRIFLFAFFAACILFFAGGAFAYFFAIPLLFHFLANYSESITQLWSQTSYVSFLFRFEILFAILFQLPVAAAFFAQTGIADRRFLLRHFRLILFLIAFLSAFFTPPDLLSLFWMAIPLSLLYLLSLLTYHLAWRKR</sequence>
<keyword evidence="2 5" id="KW-0812">Transmembrane</keyword>
<protein>
    <recommendedName>
        <fullName evidence="5">Sec-independent protein translocase protein TatC</fullName>
    </recommendedName>
</protein>
<comment type="similarity">
    <text evidence="5">Belongs to the TatC family.</text>
</comment>
<keyword evidence="5" id="KW-0653">Protein transport</keyword>
<feature type="transmembrane region" description="Helical" evidence="5">
    <location>
        <begin position="105"/>
        <end position="135"/>
    </location>
</feature>
<dbReference type="Pfam" id="PF00902">
    <property type="entry name" value="TatC"/>
    <property type="match status" value="1"/>
</dbReference>
<dbReference type="PANTHER" id="PTHR30371:SF0">
    <property type="entry name" value="SEC-INDEPENDENT PROTEIN TRANSLOCASE PROTEIN TATC, CHLOROPLASTIC-RELATED"/>
    <property type="match status" value="1"/>
</dbReference>
<keyword evidence="7" id="KW-1185">Reference proteome</keyword>
<comment type="subcellular location">
    <subcellularLocation>
        <location evidence="5">Cell membrane</location>
        <topology evidence="5">Multi-pass membrane protein</topology>
    </subcellularLocation>
    <subcellularLocation>
        <location evidence="1">Membrane</location>
        <topology evidence="1">Multi-pass membrane protein</topology>
    </subcellularLocation>
</comment>
<keyword evidence="5" id="KW-0811">Translocation</keyword>
<feature type="transmembrane region" description="Helical" evidence="5">
    <location>
        <begin position="213"/>
        <end position="234"/>
    </location>
</feature>
<evidence type="ECO:0000256" key="4">
    <source>
        <dbReference type="ARBA" id="ARBA00023136"/>
    </source>
</evidence>
<keyword evidence="5" id="KW-1003">Cell membrane</keyword>
<dbReference type="RefSeq" id="WP_106197277.1">
    <property type="nucleotide sequence ID" value="NZ_JAXEIU010000029.1"/>
</dbReference>
<keyword evidence="4 5" id="KW-0472">Membrane</keyword>
<evidence type="ECO:0000256" key="3">
    <source>
        <dbReference type="ARBA" id="ARBA00022989"/>
    </source>
</evidence>
<evidence type="ECO:0000256" key="2">
    <source>
        <dbReference type="ARBA" id="ARBA00022692"/>
    </source>
</evidence>
<dbReference type="Proteomes" id="UP000245523">
    <property type="component" value="Unassembled WGS sequence"/>
</dbReference>